<accession>W7M6X9</accession>
<dbReference type="EMBL" id="CM000581">
    <property type="protein sequence ID" value="EWG43315.1"/>
    <property type="molecule type" value="Genomic_DNA"/>
</dbReference>
<evidence type="ECO:0000313" key="1">
    <source>
        <dbReference type="EMBL" id="EWG43315.1"/>
    </source>
</evidence>
<proteinExistence type="predicted"/>
<dbReference type="EMBL" id="DS022246">
    <property type="protein sequence ID" value="EWG43315.1"/>
    <property type="molecule type" value="Genomic_DNA"/>
</dbReference>
<dbReference type="VEuPathDB" id="FungiDB:FVEG_15556"/>
<dbReference type="RefSeq" id="XP_018749506.1">
    <property type="nucleotide sequence ID" value="XM_018904695.1"/>
</dbReference>
<evidence type="ECO:0000313" key="2">
    <source>
        <dbReference type="Proteomes" id="UP000009096"/>
    </source>
</evidence>
<organism evidence="1 2">
    <name type="scientific">Gibberella moniliformis (strain M3125 / FGSC 7600)</name>
    <name type="common">Maize ear and stalk rot fungus</name>
    <name type="synonym">Fusarium verticillioides</name>
    <dbReference type="NCBI Taxonomy" id="334819"/>
    <lineage>
        <taxon>Eukaryota</taxon>
        <taxon>Fungi</taxon>
        <taxon>Dikarya</taxon>
        <taxon>Ascomycota</taxon>
        <taxon>Pezizomycotina</taxon>
        <taxon>Sordariomycetes</taxon>
        <taxon>Hypocreomycetidae</taxon>
        <taxon>Hypocreales</taxon>
        <taxon>Nectriaceae</taxon>
        <taxon>Fusarium</taxon>
        <taxon>Fusarium fujikuroi species complex</taxon>
    </lineage>
</organism>
<protein>
    <submittedName>
        <fullName evidence="1">Uncharacterized protein</fullName>
    </submittedName>
</protein>
<dbReference type="AlphaFoldDB" id="W7M6X9"/>
<dbReference type="GeneID" id="30072432"/>
<keyword evidence="2" id="KW-1185">Reference proteome</keyword>
<reference evidence="1 2" key="1">
    <citation type="journal article" date="2010" name="Nature">
        <title>Comparative genomics reveals mobile pathogenicity chromosomes in Fusarium.</title>
        <authorList>
            <person name="Ma L.J."/>
            <person name="van der Does H.C."/>
            <person name="Borkovich K.A."/>
            <person name="Coleman J.J."/>
            <person name="Daboussi M.J."/>
            <person name="Di Pietro A."/>
            <person name="Dufresne M."/>
            <person name="Freitag M."/>
            <person name="Grabherr M."/>
            <person name="Henrissat B."/>
            <person name="Houterman P.M."/>
            <person name="Kang S."/>
            <person name="Shim W.B."/>
            <person name="Woloshuk C."/>
            <person name="Xie X."/>
            <person name="Xu J.R."/>
            <person name="Antoniw J."/>
            <person name="Baker S.E."/>
            <person name="Bluhm B.H."/>
            <person name="Breakspear A."/>
            <person name="Brown D.W."/>
            <person name="Butchko R.A."/>
            <person name="Chapman S."/>
            <person name="Coulson R."/>
            <person name="Coutinho P.M."/>
            <person name="Danchin E.G."/>
            <person name="Diener A."/>
            <person name="Gale L.R."/>
            <person name="Gardiner D.M."/>
            <person name="Goff S."/>
            <person name="Hammond-Kosack K.E."/>
            <person name="Hilburn K."/>
            <person name="Hua-Van A."/>
            <person name="Jonkers W."/>
            <person name="Kazan K."/>
            <person name="Kodira C.D."/>
            <person name="Koehrsen M."/>
            <person name="Kumar L."/>
            <person name="Lee Y.H."/>
            <person name="Li L."/>
            <person name="Manners J.M."/>
            <person name="Miranda-Saavedra D."/>
            <person name="Mukherjee M."/>
            <person name="Park G."/>
            <person name="Park J."/>
            <person name="Park S.Y."/>
            <person name="Proctor R.H."/>
            <person name="Regev A."/>
            <person name="Ruiz-Roldan M.C."/>
            <person name="Sain D."/>
            <person name="Sakthikumar S."/>
            <person name="Sykes S."/>
            <person name="Schwartz D.C."/>
            <person name="Turgeon B.G."/>
            <person name="Wapinski I."/>
            <person name="Yoder O."/>
            <person name="Young S."/>
            <person name="Zeng Q."/>
            <person name="Zhou S."/>
            <person name="Galagan J."/>
            <person name="Cuomo C.A."/>
            <person name="Kistler H.C."/>
            <person name="Rep M."/>
        </authorList>
    </citation>
    <scope>NUCLEOTIDE SEQUENCE [LARGE SCALE GENOMIC DNA]</scope>
    <source>
        <strain evidence="2">M3125 / FGSC 7600</strain>
    </source>
</reference>
<sequence>MINCFPISYDNYIMNLDLFWLFECWNIEDNRAATYLSSRIGAGILSGWSTLSASIFFYPPPSQLYSTTLSHCPLTFQYNNPSVEPPRLGQTHKKSVNSNKTYHIVRVPCFGLLTNHSHSPSEAIPTHPHYAQAAPTFYNHSSIQHYICTSLLQYNVKQRSANTDRVQRS</sequence>
<name>W7M6X9_GIBM7</name>
<dbReference type="Proteomes" id="UP000009096">
    <property type="component" value="Chromosome 4"/>
</dbReference>
<gene>
    <name evidence="1" type="ORF">FVEG_15556</name>
</gene>
<dbReference type="KEGG" id="fvr:FVEG_15556"/>